<dbReference type="Proteomes" id="UP000054937">
    <property type="component" value="Unassembled WGS sequence"/>
</dbReference>
<feature type="compositionally biased region" description="Low complexity" evidence="2">
    <location>
        <begin position="225"/>
        <end position="247"/>
    </location>
</feature>
<gene>
    <name evidence="3" type="ORF">PPERSA_03372</name>
</gene>
<evidence type="ECO:0000313" key="3">
    <source>
        <dbReference type="EMBL" id="KRX08378.1"/>
    </source>
</evidence>
<reference evidence="3 4" key="1">
    <citation type="journal article" date="2015" name="Sci. Rep.">
        <title>Genome of the facultative scuticociliatosis pathogen Pseudocohnilembus persalinus provides insight into its virulence through horizontal gene transfer.</title>
        <authorList>
            <person name="Xiong J."/>
            <person name="Wang G."/>
            <person name="Cheng J."/>
            <person name="Tian M."/>
            <person name="Pan X."/>
            <person name="Warren A."/>
            <person name="Jiang C."/>
            <person name="Yuan D."/>
            <person name="Miao W."/>
        </authorList>
    </citation>
    <scope>NUCLEOTIDE SEQUENCE [LARGE SCALE GENOMIC DNA]</scope>
    <source>
        <strain evidence="3">36N120E</strain>
    </source>
</reference>
<sequence>MIKISQKIKKTLIINNKIANKNNRMITRKIKKPFKIQTIRARNNYYNINKKKKIQIHKMSVIRHIIMIKIYSKQKKKKKKKYQSYNNYDLNILVSQYKKDYQEYQELKPHVVDKRVIKQFILQTKDQNLNYQLYQQILKTMANLLEMNEEEQIKIGIDLSQSNPTLIEKIQKQNQQKQKEEEEKKFQQQKNQKGAWSNFINFLLEETNDDNEDEKQLQSKDKNEINQQETQQQIYQQQQQQNDQNNN</sequence>
<protein>
    <submittedName>
        <fullName evidence="3">Uncharacterized protein</fullName>
    </submittedName>
</protein>
<organism evidence="3 4">
    <name type="scientific">Pseudocohnilembus persalinus</name>
    <name type="common">Ciliate</name>
    <dbReference type="NCBI Taxonomy" id="266149"/>
    <lineage>
        <taxon>Eukaryota</taxon>
        <taxon>Sar</taxon>
        <taxon>Alveolata</taxon>
        <taxon>Ciliophora</taxon>
        <taxon>Intramacronucleata</taxon>
        <taxon>Oligohymenophorea</taxon>
        <taxon>Scuticociliatia</taxon>
        <taxon>Philasterida</taxon>
        <taxon>Pseudocohnilembidae</taxon>
        <taxon>Pseudocohnilembus</taxon>
    </lineage>
</organism>
<evidence type="ECO:0000256" key="1">
    <source>
        <dbReference type="SAM" id="Coils"/>
    </source>
</evidence>
<feature type="coiled-coil region" evidence="1">
    <location>
        <begin position="163"/>
        <end position="192"/>
    </location>
</feature>
<name>A0A0V0R234_PSEPJ</name>
<accession>A0A0V0R234</accession>
<feature type="compositionally biased region" description="Basic and acidic residues" evidence="2">
    <location>
        <begin position="214"/>
        <end position="224"/>
    </location>
</feature>
<comment type="caution">
    <text evidence="3">The sequence shown here is derived from an EMBL/GenBank/DDBJ whole genome shotgun (WGS) entry which is preliminary data.</text>
</comment>
<dbReference type="EMBL" id="LDAU01000065">
    <property type="protein sequence ID" value="KRX08378.1"/>
    <property type="molecule type" value="Genomic_DNA"/>
</dbReference>
<dbReference type="AlphaFoldDB" id="A0A0V0R234"/>
<evidence type="ECO:0000313" key="4">
    <source>
        <dbReference type="Proteomes" id="UP000054937"/>
    </source>
</evidence>
<dbReference type="InParanoid" id="A0A0V0R234"/>
<keyword evidence="1" id="KW-0175">Coiled coil</keyword>
<proteinExistence type="predicted"/>
<feature type="region of interest" description="Disordered" evidence="2">
    <location>
        <begin position="205"/>
        <end position="247"/>
    </location>
</feature>
<evidence type="ECO:0000256" key="2">
    <source>
        <dbReference type="SAM" id="MobiDB-lite"/>
    </source>
</evidence>
<keyword evidence="4" id="KW-1185">Reference proteome</keyword>